<dbReference type="Proteomes" id="UP001143910">
    <property type="component" value="Unassembled WGS sequence"/>
</dbReference>
<organism evidence="1 2">
    <name type="scientific">Zarea fungicola</name>
    <dbReference type="NCBI Taxonomy" id="93591"/>
    <lineage>
        <taxon>Eukaryota</taxon>
        <taxon>Fungi</taxon>
        <taxon>Dikarya</taxon>
        <taxon>Ascomycota</taxon>
        <taxon>Pezizomycotina</taxon>
        <taxon>Sordariomycetes</taxon>
        <taxon>Hypocreomycetidae</taxon>
        <taxon>Hypocreales</taxon>
        <taxon>Cordycipitaceae</taxon>
        <taxon>Zarea</taxon>
    </lineage>
</organism>
<reference evidence="1" key="1">
    <citation type="submission" date="2022-08" db="EMBL/GenBank/DDBJ databases">
        <title>Genome Sequence of Lecanicillium fungicola.</title>
        <authorList>
            <person name="Buettner E."/>
        </authorList>
    </citation>
    <scope>NUCLEOTIDE SEQUENCE</scope>
    <source>
        <strain evidence="1">Babe33</strain>
    </source>
</reference>
<comment type="caution">
    <text evidence="1">The sequence shown here is derived from an EMBL/GenBank/DDBJ whole genome shotgun (WGS) entry which is preliminary data.</text>
</comment>
<sequence length="775" mass="86810">MAPQAPTGTTTLDVPSLGTIKGLTFKDGTQQFCGIPYADVLKRWGRSVLKSSLKFNFHDGTQQGPICPQPPEYMVGEDYMVPVDRVAHFADPKEAEFECLNLNVTVPPKPPSGRLPVMVWIHGGSFIFGSSTHPVFDMVNLVSYGNARGTPVVAVSINYRVGLFGFLASSAIKKDLASNGHDGAGNFGLTDQQTALSWIQTHIASFGGDPENVTIFGESAGGMSVAHHIWSSRPAIFHRAISMSGSLFTFPSWSLQQHEKRWEALLNHFKIDASATDALDQLRAVSQEDIAKATCAIEGTVDATGNPCDDGLFHGTPASLQPGPATPPWLKAYMIGDVRHEGMIFTENLKGESFASLKSRLSTFLSNSEMDFVFEQYGIDAETPDLERISKLETMTADACFVYQDRIHAQSNRCPTFAYHIDQQSTLENPYKGMAYHAIDLLYVFLNLTEKMSDGQIALAKKISADWLDFACGKQPWEPYNVSKSWMIYGPDDKFSVLTEEEDNSIRRYSRMDALTAAGIFDRWWQAMDYIANGKELHGWPVRGTRRTFTKPGIMAAPSDEFEIFELDLGTSYTIVEAAARTICLAFSNDPLIQWLRPMTKPWDGLEQKVMDWQIRRIKQNLVDGRVFAMRRLREESNDGEDPVLPAVAFLVEPVNIQHTLSRIMPRLYLWLAGLFMPLSEGSDEKRFADMMHMHESMLASMRKRYQQELNYIEIVAVDPKFQGFKLGSRIFGHVLSVPFYERFGFKLIETGRLTAKSASAKDLDETTLWFMSKA</sequence>
<keyword evidence="2" id="KW-1185">Reference proteome</keyword>
<dbReference type="EMBL" id="JANJQO010000094">
    <property type="protein sequence ID" value="KAJ2982090.1"/>
    <property type="molecule type" value="Genomic_DNA"/>
</dbReference>
<gene>
    <name evidence="1" type="ORF">NQ176_g1610</name>
</gene>
<protein>
    <submittedName>
        <fullName evidence="1">Uncharacterized protein</fullName>
    </submittedName>
</protein>
<name>A0ACC1NT43_9HYPO</name>
<proteinExistence type="predicted"/>
<evidence type="ECO:0000313" key="2">
    <source>
        <dbReference type="Proteomes" id="UP001143910"/>
    </source>
</evidence>
<evidence type="ECO:0000313" key="1">
    <source>
        <dbReference type="EMBL" id="KAJ2982090.1"/>
    </source>
</evidence>
<accession>A0ACC1NT43</accession>